<evidence type="ECO:0000313" key="3">
    <source>
        <dbReference type="Proteomes" id="UP000439903"/>
    </source>
</evidence>
<reference evidence="2 3" key="1">
    <citation type="journal article" date="2019" name="Environ. Microbiol.">
        <title>At the nexus of three kingdoms: the genome of the mycorrhizal fungus Gigaspora margarita provides insights into plant, endobacterial and fungal interactions.</title>
        <authorList>
            <person name="Venice F."/>
            <person name="Ghignone S."/>
            <person name="Salvioli di Fossalunga A."/>
            <person name="Amselem J."/>
            <person name="Novero M."/>
            <person name="Xianan X."/>
            <person name="Sedzielewska Toro K."/>
            <person name="Morin E."/>
            <person name="Lipzen A."/>
            <person name="Grigoriev I.V."/>
            <person name="Henrissat B."/>
            <person name="Martin F.M."/>
            <person name="Bonfante P."/>
        </authorList>
    </citation>
    <scope>NUCLEOTIDE SEQUENCE [LARGE SCALE GENOMIC DNA]</scope>
    <source>
        <strain evidence="2 3">BEG34</strain>
    </source>
</reference>
<accession>A0A8H4ETX1</accession>
<comment type="caution">
    <text evidence="2">The sequence shown here is derived from an EMBL/GenBank/DDBJ whole genome shotgun (WGS) entry which is preliminary data.</text>
</comment>
<feature type="region of interest" description="Disordered" evidence="1">
    <location>
        <begin position="64"/>
        <end position="96"/>
    </location>
</feature>
<keyword evidence="3" id="KW-1185">Reference proteome</keyword>
<dbReference type="EMBL" id="WTPW01000064">
    <property type="protein sequence ID" value="KAF0552623.1"/>
    <property type="molecule type" value="Genomic_DNA"/>
</dbReference>
<dbReference type="AlphaFoldDB" id="A0A8H4ETX1"/>
<proteinExistence type="predicted"/>
<evidence type="ECO:0000313" key="2">
    <source>
        <dbReference type="EMBL" id="KAF0552623.1"/>
    </source>
</evidence>
<evidence type="ECO:0000256" key="1">
    <source>
        <dbReference type="SAM" id="MobiDB-lite"/>
    </source>
</evidence>
<gene>
    <name evidence="2" type="ORF">F8M41_021480</name>
</gene>
<name>A0A8H4ETX1_GIGMA</name>
<feature type="compositionally biased region" description="Acidic residues" evidence="1">
    <location>
        <begin position="64"/>
        <end position="79"/>
    </location>
</feature>
<organism evidence="2 3">
    <name type="scientific">Gigaspora margarita</name>
    <dbReference type="NCBI Taxonomy" id="4874"/>
    <lineage>
        <taxon>Eukaryota</taxon>
        <taxon>Fungi</taxon>
        <taxon>Fungi incertae sedis</taxon>
        <taxon>Mucoromycota</taxon>
        <taxon>Glomeromycotina</taxon>
        <taxon>Glomeromycetes</taxon>
        <taxon>Diversisporales</taxon>
        <taxon>Gigasporaceae</taxon>
        <taxon>Gigaspora</taxon>
    </lineage>
</organism>
<dbReference type="Proteomes" id="UP000439903">
    <property type="component" value="Unassembled WGS sequence"/>
</dbReference>
<sequence>MKQAKKIEINLMIMIQKTITLNKKVNVKIIQTIPISNLALMQNILNGCDFTNLILKITELVDLDPEGDQEPENDLDEDVDKEKDTDGYEKNMDNDK</sequence>
<feature type="compositionally biased region" description="Basic and acidic residues" evidence="1">
    <location>
        <begin position="80"/>
        <end position="96"/>
    </location>
</feature>
<protein>
    <submittedName>
        <fullName evidence="2">Uncharacterized protein</fullName>
    </submittedName>
</protein>